<evidence type="ECO:0000259" key="8">
    <source>
        <dbReference type="Pfam" id="PF09398"/>
    </source>
</evidence>
<dbReference type="PANTHER" id="PTHR15431:SF19">
    <property type="entry name" value="CENTROSOMAL PROTEIN 20-RELATED"/>
    <property type="match status" value="1"/>
</dbReference>
<evidence type="ECO:0000256" key="4">
    <source>
        <dbReference type="ARBA" id="ARBA00022490"/>
    </source>
</evidence>
<protein>
    <recommendedName>
        <fullName evidence="8">FGFR1 oncogene partner (FOP) N-terminal dimerisation domain-containing protein</fullName>
    </recommendedName>
</protein>
<dbReference type="PROSITE" id="PS50896">
    <property type="entry name" value="LISH"/>
    <property type="match status" value="1"/>
</dbReference>
<evidence type="ECO:0000313" key="9">
    <source>
        <dbReference type="EMBL" id="KAK5640912.1"/>
    </source>
</evidence>
<dbReference type="PANTHER" id="PTHR15431">
    <property type="entry name" value="FGFR1 ONCOGENE PARTNER/LISH DOMAIN-CONTAINING PROTEIN"/>
    <property type="match status" value="1"/>
</dbReference>
<evidence type="ECO:0000256" key="5">
    <source>
        <dbReference type="ARBA" id="ARBA00022794"/>
    </source>
</evidence>
<evidence type="ECO:0000256" key="7">
    <source>
        <dbReference type="ARBA" id="ARBA00023273"/>
    </source>
</evidence>
<feature type="domain" description="FGFR1 oncogene partner (FOP) N-terminal dimerisation" evidence="8">
    <location>
        <begin position="54"/>
        <end position="117"/>
    </location>
</feature>
<dbReference type="Proteomes" id="UP001329430">
    <property type="component" value="Chromosome 7"/>
</dbReference>
<dbReference type="GO" id="GO:0060271">
    <property type="term" value="P:cilium assembly"/>
    <property type="evidence" value="ECO:0007669"/>
    <property type="project" value="TreeGrafter"/>
</dbReference>
<dbReference type="GO" id="GO:0034453">
    <property type="term" value="P:microtubule anchoring"/>
    <property type="evidence" value="ECO:0007669"/>
    <property type="project" value="InterPro"/>
</dbReference>
<evidence type="ECO:0000256" key="1">
    <source>
        <dbReference type="ARBA" id="ARBA00004120"/>
    </source>
</evidence>
<keyword evidence="5" id="KW-0970">Cilium biogenesis/degradation</keyword>
<dbReference type="Pfam" id="PF09398">
    <property type="entry name" value="FOP_dimer"/>
    <property type="match status" value="1"/>
</dbReference>
<dbReference type="GO" id="GO:0036064">
    <property type="term" value="C:ciliary basal body"/>
    <property type="evidence" value="ECO:0007669"/>
    <property type="project" value="TreeGrafter"/>
</dbReference>
<sequence length="130" mass="14873">MDDVDDSSDEQQLFNVVKTTLADDGRLEHFTGKLRAAVMSMLNGRDNNINDIPKETRVINDLIREYLLWNGYIYTEEFLVAESGSETEKPSRANLAEQLGILDDCNTLKIPLLYYIVYAFQTQCQNDNNT</sequence>
<proteinExistence type="inferred from homology"/>
<dbReference type="InterPro" id="IPR006594">
    <property type="entry name" value="LisH"/>
</dbReference>
<organism evidence="9 10">
    <name type="scientific">Pyrocoelia pectoralis</name>
    <dbReference type="NCBI Taxonomy" id="417401"/>
    <lineage>
        <taxon>Eukaryota</taxon>
        <taxon>Metazoa</taxon>
        <taxon>Ecdysozoa</taxon>
        <taxon>Arthropoda</taxon>
        <taxon>Hexapoda</taxon>
        <taxon>Insecta</taxon>
        <taxon>Pterygota</taxon>
        <taxon>Neoptera</taxon>
        <taxon>Endopterygota</taxon>
        <taxon>Coleoptera</taxon>
        <taxon>Polyphaga</taxon>
        <taxon>Elateriformia</taxon>
        <taxon>Elateroidea</taxon>
        <taxon>Lampyridae</taxon>
        <taxon>Lampyrinae</taxon>
        <taxon>Pyrocoelia</taxon>
    </lineage>
</organism>
<dbReference type="InterPro" id="IPR018993">
    <property type="entry name" value="FOP_dimerisation-dom_N"/>
</dbReference>
<keyword evidence="6" id="KW-0206">Cytoskeleton</keyword>
<dbReference type="EMBL" id="JAVRBK010000007">
    <property type="protein sequence ID" value="KAK5640912.1"/>
    <property type="molecule type" value="Genomic_DNA"/>
</dbReference>
<gene>
    <name evidence="9" type="ORF">RI129_009459</name>
</gene>
<keyword evidence="10" id="KW-1185">Reference proteome</keyword>
<keyword evidence="7" id="KW-0966">Cell projection</keyword>
<name>A0AAN7ZFU9_9COLE</name>
<dbReference type="Gene3D" id="1.20.960.40">
    <property type="match status" value="1"/>
</dbReference>
<dbReference type="GO" id="GO:0005813">
    <property type="term" value="C:centrosome"/>
    <property type="evidence" value="ECO:0007669"/>
    <property type="project" value="UniProtKB-SubCell"/>
</dbReference>
<reference evidence="9 10" key="1">
    <citation type="journal article" date="2024" name="Insects">
        <title>An Improved Chromosome-Level Genome Assembly of the Firefly Pyrocoelia pectoralis.</title>
        <authorList>
            <person name="Fu X."/>
            <person name="Meyer-Rochow V.B."/>
            <person name="Ballantyne L."/>
            <person name="Zhu X."/>
        </authorList>
    </citation>
    <scope>NUCLEOTIDE SEQUENCE [LARGE SCALE GENOMIC DNA]</scope>
    <source>
        <strain evidence="9">XCY_ONT2</strain>
    </source>
</reference>
<dbReference type="AlphaFoldDB" id="A0AAN7ZFU9"/>
<comment type="subcellular location">
    <subcellularLocation>
        <location evidence="1">Cytoplasm</location>
        <location evidence="1">Cytoskeleton</location>
        <location evidence="1">Cilium basal body</location>
    </subcellularLocation>
    <subcellularLocation>
        <location evidence="2">Cytoplasm</location>
        <location evidence="2">Cytoskeleton</location>
        <location evidence="2">Microtubule organizing center</location>
        <location evidence="2">Centrosome</location>
    </subcellularLocation>
</comment>
<evidence type="ECO:0000313" key="10">
    <source>
        <dbReference type="Proteomes" id="UP001329430"/>
    </source>
</evidence>
<keyword evidence="4" id="KW-0963">Cytoplasm</keyword>
<comment type="caution">
    <text evidence="9">The sequence shown here is derived from an EMBL/GenBank/DDBJ whole genome shotgun (WGS) entry which is preliminary data.</text>
</comment>
<comment type="similarity">
    <text evidence="3">Belongs to the CEP43 family.</text>
</comment>
<evidence type="ECO:0000256" key="3">
    <source>
        <dbReference type="ARBA" id="ARBA00005385"/>
    </source>
</evidence>
<accession>A0AAN7ZFU9</accession>
<dbReference type="GO" id="GO:0031514">
    <property type="term" value="C:motile cilium"/>
    <property type="evidence" value="ECO:0007669"/>
    <property type="project" value="TreeGrafter"/>
</dbReference>
<evidence type="ECO:0000256" key="2">
    <source>
        <dbReference type="ARBA" id="ARBA00004300"/>
    </source>
</evidence>
<evidence type="ECO:0000256" key="6">
    <source>
        <dbReference type="ARBA" id="ARBA00023212"/>
    </source>
</evidence>